<dbReference type="OrthoDB" id="7862423at2"/>
<reference evidence="2 3" key="1">
    <citation type="submission" date="2019-03" db="EMBL/GenBank/DDBJ databases">
        <title>Genomic Encyclopedia of Type Strains, Phase IV (KMG-IV): sequencing the most valuable type-strain genomes for metagenomic binning, comparative biology and taxonomic classification.</title>
        <authorList>
            <person name="Goeker M."/>
        </authorList>
    </citation>
    <scope>NUCLEOTIDE SEQUENCE [LARGE SCALE GENOMIC DNA]</scope>
    <source>
        <strain evidence="2 3">DSM 18063</strain>
    </source>
</reference>
<dbReference type="EMBL" id="SLXP01000006">
    <property type="protein sequence ID" value="TCP40849.1"/>
    <property type="molecule type" value="Genomic_DNA"/>
</dbReference>
<proteinExistence type="predicted"/>
<gene>
    <name evidence="2" type="ORF">EV662_10662</name>
</gene>
<organism evidence="2 3">
    <name type="scientific">Rhodovulum marinum</name>
    <dbReference type="NCBI Taxonomy" id="320662"/>
    <lineage>
        <taxon>Bacteria</taxon>
        <taxon>Pseudomonadati</taxon>
        <taxon>Pseudomonadota</taxon>
        <taxon>Alphaproteobacteria</taxon>
        <taxon>Rhodobacterales</taxon>
        <taxon>Paracoccaceae</taxon>
        <taxon>Rhodovulum</taxon>
    </lineage>
</organism>
<dbReference type="RefSeq" id="WP_132462125.1">
    <property type="nucleotide sequence ID" value="NZ_SLXP01000006.1"/>
</dbReference>
<evidence type="ECO:0000313" key="2">
    <source>
        <dbReference type="EMBL" id="TCP40849.1"/>
    </source>
</evidence>
<dbReference type="Proteomes" id="UP000294835">
    <property type="component" value="Unassembled WGS sequence"/>
</dbReference>
<evidence type="ECO:0000313" key="3">
    <source>
        <dbReference type="Proteomes" id="UP000294835"/>
    </source>
</evidence>
<keyword evidence="1" id="KW-1133">Transmembrane helix</keyword>
<feature type="transmembrane region" description="Helical" evidence="1">
    <location>
        <begin position="23"/>
        <end position="45"/>
    </location>
</feature>
<name>A0A4R2PXU7_9RHOB</name>
<protein>
    <submittedName>
        <fullName evidence="2">Uncharacterized protein</fullName>
    </submittedName>
</protein>
<keyword evidence="3" id="KW-1185">Reference proteome</keyword>
<dbReference type="AlphaFoldDB" id="A0A4R2PXU7"/>
<feature type="transmembrane region" description="Helical" evidence="1">
    <location>
        <begin position="51"/>
        <end position="73"/>
    </location>
</feature>
<comment type="caution">
    <text evidence="2">The sequence shown here is derived from an EMBL/GenBank/DDBJ whole genome shotgun (WGS) entry which is preliminary data.</text>
</comment>
<sequence>MGSSWFVPKTHGYGAFPANWKGWAAVAVFSLLLGLVAIAVFAPLGRLGVALFWQVALYLLLTAVLALGFIVIARRKTGGNWRWRWGDDD</sequence>
<accession>A0A4R2PXU7</accession>
<keyword evidence="1" id="KW-0812">Transmembrane</keyword>
<evidence type="ECO:0000256" key="1">
    <source>
        <dbReference type="SAM" id="Phobius"/>
    </source>
</evidence>
<keyword evidence="1" id="KW-0472">Membrane</keyword>